<dbReference type="OrthoDB" id="5023161at2"/>
<dbReference type="EMBL" id="JTDK01000007">
    <property type="protein sequence ID" value="KHK98026.1"/>
    <property type="molecule type" value="Genomic_DNA"/>
</dbReference>
<dbReference type="Proteomes" id="UP000031030">
    <property type="component" value="Unassembled WGS sequence"/>
</dbReference>
<keyword evidence="2" id="KW-1185">Reference proteome</keyword>
<dbReference type="AlphaFoldDB" id="A0A0B2A8R6"/>
<evidence type="ECO:0000313" key="1">
    <source>
        <dbReference type="EMBL" id="KHK98026.1"/>
    </source>
</evidence>
<evidence type="ECO:0000313" key="2">
    <source>
        <dbReference type="Proteomes" id="UP000031030"/>
    </source>
</evidence>
<proteinExistence type="predicted"/>
<protein>
    <submittedName>
        <fullName evidence="1">Uncharacterized protein</fullName>
    </submittedName>
</protein>
<accession>A0A0B2A8R6</accession>
<dbReference type="STRING" id="1348253.LK09_09350"/>
<sequence length="116" mass="12613">MPFRTIATLQSWVDEFNEREHPGLSSIRVIPQDGADGADTGLVAVRIPDSPVEIVIEPPTPTTTPEWTITFEPREQPVTLGAAAVAKIADEVSALAELCTFLQMKSDDFLARLHAS</sequence>
<gene>
    <name evidence="1" type="ORF">LK09_09350</name>
</gene>
<dbReference type="RefSeq" id="WP_039398592.1">
    <property type="nucleotide sequence ID" value="NZ_JTDK01000007.1"/>
</dbReference>
<organism evidence="1 2">
    <name type="scientific">Microbacterium mangrovi</name>
    <dbReference type="NCBI Taxonomy" id="1348253"/>
    <lineage>
        <taxon>Bacteria</taxon>
        <taxon>Bacillati</taxon>
        <taxon>Actinomycetota</taxon>
        <taxon>Actinomycetes</taxon>
        <taxon>Micrococcales</taxon>
        <taxon>Microbacteriaceae</taxon>
        <taxon>Microbacterium</taxon>
    </lineage>
</organism>
<comment type="caution">
    <text evidence="1">The sequence shown here is derived from an EMBL/GenBank/DDBJ whole genome shotgun (WGS) entry which is preliminary data.</text>
</comment>
<name>A0A0B2A8R6_9MICO</name>
<reference evidence="1 2" key="1">
    <citation type="submission" date="2014-11" db="EMBL/GenBank/DDBJ databases">
        <title>Genome sequence of Microbacterium mangrovi MUSC 115(T).</title>
        <authorList>
            <person name="Lee L.-H."/>
        </authorList>
    </citation>
    <scope>NUCLEOTIDE SEQUENCE [LARGE SCALE GENOMIC DNA]</scope>
    <source>
        <strain evidence="1 2">MUSC 115</strain>
    </source>
</reference>